<reference evidence="1 2" key="1">
    <citation type="journal article" date="2016" name="Stand. Genomic Sci.">
        <title>Complete genome sequence and genomic characterization of Microcystis panniformis FACHB 1757 by third-generation sequencing.</title>
        <authorList>
            <person name="Zhang J.Y."/>
            <person name="Guan R."/>
            <person name="Zhang H.J."/>
            <person name="Li H."/>
            <person name="Xiao P."/>
            <person name="Yu G.L."/>
            <person name="Du L."/>
            <person name="Cao D.M."/>
            <person name="Zhu B.C."/>
            <person name="Li R.H."/>
            <person name="Lu Z.H."/>
        </authorList>
    </citation>
    <scope>NUCLEOTIDE SEQUENCE [LARGE SCALE GENOMIC DNA]</scope>
    <source>
        <strain evidence="1 2">FACHB-1757</strain>
    </source>
</reference>
<dbReference type="AlphaFoldDB" id="A0A0K1S2E1"/>
<keyword evidence="2" id="KW-1185">Reference proteome</keyword>
<accession>A0A0K1S2E1</accession>
<dbReference type="PATRIC" id="fig|1638788.3.peg.3234"/>
<proteinExistence type="predicted"/>
<name>A0A0K1S2E1_9CHRO</name>
<dbReference type="EMBL" id="CP011339">
    <property type="protein sequence ID" value="AKV68220.1"/>
    <property type="molecule type" value="Genomic_DNA"/>
</dbReference>
<evidence type="ECO:0000313" key="2">
    <source>
        <dbReference type="Proteomes" id="UP000068167"/>
    </source>
</evidence>
<dbReference type="KEGG" id="mpk:VL20_3207"/>
<sequence>MFSILLLTDWKIFDDFSVPMYYLDLKKFGSQSLKCSKAALLDFV</sequence>
<organism evidence="1 2">
    <name type="scientific">Microcystis panniformis FACHB-1757</name>
    <dbReference type="NCBI Taxonomy" id="1638788"/>
    <lineage>
        <taxon>Bacteria</taxon>
        <taxon>Bacillati</taxon>
        <taxon>Cyanobacteriota</taxon>
        <taxon>Cyanophyceae</taxon>
        <taxon>Oscillatoriophycideae</taxon>
        <taxon>Chroococcales</taxon>
        <taxon>Microcystaceae</taxon>
        <taxon>Microcystis</taxon>
    </lineage>
</organism>
<gene>
    <name evidence="1" type="ORF">VL20_3207</name>
</gene>
<protein>
    <submittedName>
        <fullName evidence="1">Uncharacterized protein</fullName>
    </submittedName>
</protein>
<evidence type="ECO:0000313" key="1">
    <source>
        <dbReference type="EMBL" id="AKV68220.1"/>
    </source>
</evidence>
<dbReference type="Proteomes" id="UP000068167">
    <property type="component" value="Chromosome"/>
</dbReference>